<accession>A0AAD2D0A8</accession>
<evidence type="ECO:0000313" key="2">
    <source>
        <dbReference type="Proteomes" id="UP001295684"/>
    </source>
</evidence>
<sequence>MAKLPPDHKELELELKGQKRIKGIEQDHFPILLEKLKPFSKDLSIEDAFVAGLIAAHDYSIITMVLKKLVNQKKERDNSYWMLYTESTKAYKCKSKPFKDDKKPFYKKEISKIIESQESDVPESLIIPLKATPPVMEKIDPDSPHDRSSSICSDSSILDSTVQNLKSQLNVKKMNQNEAVKELEILEGMKSLQFLDLQVKDNHSKTPVLDNTPLIKKNGKHKILEANEETTTLKMCTIETPSCNTSINLQNNGRKAKIQKIEEDNSLDNAIMRKELSNESRGKRKINRKKKNYKFV</sequence>
<name>A0AAD2D0A8_EUPCR</name>
<gene>
    <name evidence="1" type="ORF">ECRASSUSDP1_LOCUS17633</name>
</gene>
<evidence type="ECO:0000313" key="1">
    <source>
        <dbReference type="EMBL" id="CAI2376264.1"/>
    </source>
</evidence>
<reference evidence="1" key="1">
    <citation type="submission" date="2023-07" db="EMBL/GenBank/DDBJ databases">
        <authorList>
            <consortium name="AG Swart"/>
            <person name="Singh M."/>
            <person name="Singh A."/>
            <person name="Seah K."/>
            <person name="Emmerich C."/>
        </authorList>
    </citation>
    <scope>NUCLEOTIDE SEQUENCE</scope>
    <source>
        <strain evidence="1">DP1</strain>
    </source>
</reference>
<dbReference type="Proteomes" id="UP001295684">
    <property type="component" value="Unassembled WGS sequence"/>
</dbReference>
<proteinExistence type="predicted"/>
<dbReference type="EMBL" id="CAMPGE010017812">
    <property type="protein sequence ID" value="CAI2376264.1"/>
    <property type="molecule type" value="Genomic_DNA"/>
</dbReference>
<keyword evidence="2" id="KW-1185">Reference proteome</keyword>
<protein>
    <submittedName>
        <fullName evidence="1">Uncharacterized protein</fullName>
    </submittedName>
</protein>
<comment type="caution">
    <text evidence="1">The sequence shown here is derived from an EMBL/GenBank/DDBJ whole genome shotgun (WGS) entry which is preliminary data.</text>
</comment>
<organism evidence="1 2">
    <name type="scientific">Euplotes crassus</name>
    <dbReference type="NCBI Taxonomy" id="5936"/>
    <lineage>
        <taxon>Eukaryota</taxon>
        <taxon>Sar</taxon>
        <taxon>Alveolata</taxon>
        <taxon>Ciliophora</taxon>
        <taxon>Intramacronucleata</taxon>
        <taxon>Spirotrichea</taxon>
        <taxon>Hypotrichia</taxon>
        <taxon>Euplotida</taxon>
        <taxon>Euplotidae</taxon>
        <taxon>Moneuplotes</taxon>
    </lineage>
</organism>
<dbReference type="AlphaFoldDB" id="A0AAD2D0A8"/>